<dbReference type="AlphaFoldDB" id="A0AAD7TF86"/>
<evidence type="ECO:0000256" key="1">
    <source>
        <dbReference type="SAM" id="MobiDB-lite"/>
    </source>
</evidence>
<evidence type="ECO:0000313" key="3">
    <source>
        <dbReference type="Proteomes" id="UP001215151"/>
    </source>
</evidence>
<reference evidence="2" key="1">
    <citation type="submission" date="2022-11" db="EMBL/GenBank/DDBJ databases">
        <title>Genome Sequence of Cubamyces cubensis.</title>
        <authorList>
            <person name="Buettner E."/>
        </authorList>
    </citation>
    <scope>NUCLEOTIDE SEQUENCE</scope>
    <source>
        <strain evidence="2">MPL-01</strain>
    </source>
</reference>
<organism evidence="2 3">
    <name type="scientific">Trametes cubensis</name>
    <dbReference type="NCBI Taxonomy" id="1111947"/>
    <lineage>
        <taxon>Eukaryota</taxon>
        <taxon>Fungi</taxon>
        <taxon>Dikarya</taxon>
        <taxon>Basidiomycota</taxon>
        <taxon>Agaricomycotina</taxon>
        <taxon>Agaricomycetes</taxon>
        <taxon>Polyporales</taxon>
        <taxon>Polyporaceae</taxon>
        <taxon>Trametes</taxon>
    </lineage>
</organism>
<protein>
    <submittedName>
        <fullName evidence="2">Uncharacterized protein</fullName>
    </submittedName>
</protein>
<gene>
    <name evidence="2" type="ORF">ONZ51_g13177</name>
</gene>
<accession>A0AAD7TF86</accession>
<dbReference type="EMBL" id="JAPEVG010001032">
    <property type="protein sequence ID" value="KAJ8454186.1"/>
    <property type="molecule type" value="Genomic_DNA"/>
</dbReference>
<feature type="region of interest" description="Disordered" evidence="1">
    <location>
        <begin position="1"/>
        <end position="40"/>
    </location>
</feature>
<sequence length="130" mass="14067">MEERGSSTRVADPGGDRARRKIAEGEGGGGEEEGERGEEGEYMDMIYARLAKKDAALTIWESCTLTVLLLLRESSRFPSHPPVHAPSADRRLILPSGPSALAALSRRLPRFPSPHPSPSPPILALRLLSS</sequence>
<dbReference type="Proteomes" id="UP001215151">
    <property type="component" value="Unassembled WGS sequence"/>
</dbReference>
<feature type="compositionally biased region" description="Acidic residues" evidence="1">
    <location>
        <begin position="29"/>
        <end position="40"/>
    </location>
</feature>
<proteinExistence type="predicted"/>
<keyword evidence="3" id="KW-1185">Reference proteome</keyword>
<name>A0AAD7TF86_9APHY</name>
<comment type="caution">
    <text evidence="2">The sequence shown here is derived from an EMBL/GenBank/DDBJ whole genome shotgun (WGS) entry which is preliminary data.</text>
</comment>
<feature type="compositionally biased region" description="Basic and acidic residues" evidence="1">
    <location>
        <begin position="14"/>
        <end position="24"/>
    </location>
</feature>
<evidence type="ECO:0000313" key="2">
    <source>
        <dbReference type="EMBL" id="KAJ8454186.1"/>
    </source>
</evidence>